<feature type="transmembrane region" description="Helical" evidence="1">
    <location>
        <begin position="240"/>
        <end position="261"/>
    </location>
</feature>
<evidence type="ECO:0000313" key="3">
    <source>
        <dbReference type="Proteomes" id="UP001187682"/>
    </source>
</evidence>
<comment type="caution">
    <text evidence="2">The sequence shown here is derived from an EMBL/GenBank/DDBJ whole genome shotgun (WGS) entry which is preliminary data.</text>
</comment>
<keyword evidence="3" id="KW-1185">Reference proteome</keyword>
<keyword evidence="1" id="KW-0812">Transmembrane</keyword>
<dbReference type="SUPFAM" id="SSF52540">
    <property type="entry name" value="P-loop containing nucleoside triphosphate hydrolases"/>
    <property type="match status" value="1"/>
</dbReference>
<protein>
    <recommendedName>
        <fullName evidence="4">NAD dependent epimerase/dehydratase</fullName>
    </recommendedName>
</protein>
<proteinExistence type="predicted"/>
<accession>A0AAE8SXC9</accession>
<sequence>MGNEASKPKSGTNFQVIGAGMPHTGTAALASALRILLEGPIYHGGTQIAKGNPRDILLWTRLLRRFPPRTQTDRRNSFDTLSDLLDGYAGTADQPAALFVPELLELYPDAIVICTVRNPESWERSMRSVSRKSALWSVGLGLILLPLPGLRHFVAYANCLRRCFVYMYEEGESLTTHTYRRHIEWLKEVVPEHRLFFVNVREGWIPLCDALGMDVPDVPFPAIDDEEAMRRVSKETIMRALKIWTLVIATILCAMTAYRWFNR</sequence>
<keyword evidence="1" id="KW-0472">Membrane</keyword>
<name>A0AAE8SXC9_9PEZI</name>
<keyword evidence="1" id="KW-1133">Transmembrane helix</keyword>
<evidence type="ECO:0000313" key="2">
    <source>
        <dbReference type="EMBL" id="SPO04710.1"/>
    </source>
</evidence>
<evidence type="ECO:0000256" key="1">
    <source>
        <dbReference type="SAM" id="Phobius"/>
    </source>
</evidence>
<organism evidence="2 3">
    <name type="scientific">Cephalotrichum gorgonifer</name>
    <dbReference type="NCBI Taxonomy" id="2041049"/>
    <lineage>
        <taxon>Eukaryota</taxon>
        <taxon>Fungi</taxon>
        <taxon>Dikarya</taxon>
        <taxon>Ascomycota</taxon>
        <taxon>Pezizomycotina</taxon>
        <taxon>Sordariomycetes</taxon>
        <taxon>Hypocreomycetidae</taxon>
        <taxon>Microascales</taxon>
        <taxon>Microascaceae</taxon>
        <taxon>Cephalotrichum</taxon>
    </lineage>
</organism>
<feature type="transmembrane region" description="Helical" evidence="1">
    <location>
        <begin position="134"/>
        <end position="154"/>
    </location>
</feature>
<dbReference type="PANTHER" id="PTHR36978:SF3">
    <property type="entry name" value="P-LOOP CONTAINING NUCLEOSIDE TRIPHOSPHATE HYDROLASE PROTEIN"/>
    <property type="match status" value="1"/>
</dbReference>
<reference evidence="2" key="1">
    <citation type="submission" date="2018-03" db="EMBL/GenBank/DDBJ databases">
        <authorList>
            <person name="Guldener U."/>
        </authorList>
    </citation>
    <scope>NUCLEOTIDE SEQUENCE</scope>
</reference>
<dbReference type="Proteomes" id="UP001187682">
    <property type="component" value="Unassembled WGS sequence"/>
</dbReference>
<dbReference type="InterPro" id="IPR027417">
    <property type="entry name" value="P-loop_NTPase"/>
</dbReference>
<dbReference type="Pfam" id="PF17784">
    <property type="entry name" value="Sulfotransfer_4"/>
    <property type="match status" value="1"/>
</dbReference>
<dbReference type="PANTHER" id="PTHR36978">
    <property type="entry name" value="P-LOOP CONTAINING NUCLEOTIDE TRIPHOSPHATE HYDROLASE"/>
    <property type="match status" value="1"/>
</dbReference>
<dbReference type="AlphaFoldDB" id="A0AAE8SXC9"/>
<dbReference type="Gene3D" id="3.40.50.300">
    <property type="entry name" value="P-loop containing nucleotide triphosphate hydrolases"/>
    <property type="match status" value="1"/>
</dbReference>
<dbReference type="InterPro" id="IPR040632">
    <property type="entry name" value="Sulfotransfer_4"/>
</dbReference>
<evidence type="ECO:0008006" key="4">
    <source>
        <dbReference type="Google" id="ProtNLM"/>
    </source>
</evidence>
<dbReference type="EMBL" id="ONZQ02000011">
    <property type="protein sequence ID" value="SPO04710.1"/>
    <property type="molecule type" value="Genomic_DNA"/>
</dbReference>
<gene>
    <name evidence="2" type="ORF">DNG_07395</name>
</gene>